<evidence type="ECO:0000256" key="1">
    <source>
        <dbReference type="SAM" id="MobiDB-lite"/>
    </source>
</evidence>
<protein>
    <submittedName>
        <fullName evidence="3">Uncharacterized protein</fullName>
    </submittedName>
</protein>
<accession>A0A1I7ZYS6</accession>
<dbReference type="AlphaFoldDB" id="A0A1I7ZYS6"/>
<keyword evidence="2" id="KW-1185">Reference proteome</keyword>
<evidence type="ECO:0000313" key="3">
    <source>
        <dbReference type="WBParaSite" id="L893_g30939.t1"/>
    </source>
</evidence>
<dbReference type="WBParaSite" id="L893_g30939.t1">
    <property type="protein sequence ID" value="L893_g30939.t1"/>
    <property type="gene ID" value="L893_g30939"/>
</dbReference>
<feature type="region of interest" description="Disordered" evidence="1">
    <location>
        <begin position="29"/>
        <end position="49"/>
    </location>
</feature>
<organism evidence="2 3">
    <name type="scientific">Steinernema glaseri</name>
    <dbReference type="NCBI Taxonomy" id="37863"/>
    <lineage>
        <taxon>Eukaryota</taxon>
        <taxon>Metazoa</taxon>
        <taxon>Ecdysozoa</taxon>
        <taxon>Nematoda</taxon>
        <taxon>Chromadorea</taxon>
        <taxon>Rhabditida</taxon>
        <taxon>Tylenchina</taxon>
        <taxon>Panagrolaimomorpha</taxon>
        <taxon>Strongyloidoidea</taxon>
        <taxon>Steinernematidae</taxon>
        <taxon>Steinernema</taxon>
    </lineage>
</organism>
<reference evidence="3" key="1">
    <citation type="submission" date="2016-11" db="UniProtKB">
        <authorList>
            <consortium name="WormBaseParasite"/>
        </authorList>
    </citation>
    <scope>IDENTIFICATION</scope>
</reference>
<dbReference type="Proteomes" id="UP000095287">
    <property type="component" value="Unplaced"/>
</dbReference>
<name>A0A1I7ZYS6_9BILA</name>
<sequence>MTVAIFTDCGKKALQISPGRSIMIRPKTFQAPSALTSSEGSRTGHTKTKDISVFDKDCQVREQKSGSDLKGSGRAQSARWTRHEDTMSTVLKPGRKKNGFLGCTSNLVSPGLREVEFAASLPSTM</sequence>
<proteinExistence type="predicted"/>
<evidence type="ECO:0000313" key="2">
    <source>
        <dbReference type="Proteomes" id="UP000095287"/>
    </source>
</evidence>
<feature type="region of interest" description="Disordered" evidence="1">
    <location>
        <begin position="62"/>
        <end position="93"/>
    </location>
</feature>
<feature type="compositionally biased region" description="Polar residues" evidence="1">
    <location>
        <begin position="30"/>
        <end position="43"/>
    </location>
</feature>